<evidence type="ECO:0000313" key="2">
    <source>
        <dbReference type="EMBL" id="GII81403.1"/>
    </source>
</evidence>
<accession>A0A919V4N9</accession>
<evidence type="ECO:0000256" key="1">
    <source>
        <dbReference type="SAM" id="MobiDB-lite"/>
    </source>
</evidence>
<gene>
    <name evidence="2" type="ORF">Sru01_63850</name>
</gene>
<evidence type="ECO:0000313" key="3">
    <source>
        <dbReference type="Proteomes" id="UP000655287"/>
    </source>
</evidence>
<protein>
    <submittedName>
        <fullName evidence="2">Uncharacterized protein</fullName>
    </submittedName>
</protein>
<dbReference type="Proteomes" id="UP000655287">
    <property type="component" value="Unassembled WGS sequence"/>
</dbReference>
<comment type="caution">
    <text evidence="2">The sequence shown here is derived from an EMBL/GenBank/DDBJ whole genome shotgun (WGS) entry which is preliminary data.</text>
</comment>
<sequence length="144" mass="15802">MFTPDDLERQFTLLSAAARHDALRTREALAAPAEEDDPASPPMDDTRPLTREEALELLALSEVIARKAAYGRQLTVRSARRAGASWSQIGAAVGTTKQSAWEAHQRWIDEQGRQQAEGHWGWDGDEVAAARALAGRPEDQEAAE</sequence>
<dbReference type="AlphaFoldDB" id="A0A919V4N9"/>
<dbReference type="EMBL" id="BOOU01000097">
    <property type="protein sequence ID" value="GII81403.1"/>
    <property type="molecule type" value="Genomic_DNA"/>
</dbReference>
<organism evidence="2 3">
    <name type="scientific">Sphaerisporangium rufum</name>
    <dbReference type="NCBI Taxonomy" id="1381558"/>
    <lineage>
        <taxon>Bacteria</taxon>
        <taxon>Bacillati</taxon>
        <taxon>Actinomycetota</taxon>
        <taxon>Actinomycetes</taxon>
        <taxon>Streptosporangiales</taxon>
        <taxon>Streptosporangiaceae</taxon>
        <taxon>Sphaerisporangium</taxon>
    </lineage>
</organism>
<dbReference type="RefSeq" id="WP_203993618.1">
    <property type="nucleotide sequence ID" value="NZ_BOOU01000097.1"/>
</dbReference>
<reference evidence="2" key="1">
    <citation type="submission" date="2021-01" db="EMBL/GenBank/DDBJ databases">
        <title>Whole genome shotgun sequence of Sphaerisporangium rufum NBRC 109079.</title>
        <authorList>
            <person name="Komaki H."/>
            <person name="Tamura T."/>
        </authorList>
    </citation>
    <scope>NUCLEOTIDE SEQUENCE</scope>
    <source>
        <strain evidence="2">NBRC 109079</strain>
    </source>
</reference>
<feature type="region of interest" description="Disordered" evidence="1">
    <location>
        <begin position="25"/>
        <end position="47"/>
    </location>
</feature>
<name>A0A919V4N9_9ACTN</name>
<proteinExistence type="predicted"/>
<keyword evidence="3" id="KW-1185">Reference proteome</keyword>